<dbReference type="InterPro" id="IPR036237">
    <property type="entry name" value="Xyl_isomerase-like_sf"/>
</dbReference>
<evidence type="ECO:0000259" key="2">
    <source>
        <dbReference type="Pfam" id="PF01261"/>
    </source>
</evidence>
<evidence type="ECO:0000313" key="4">
    <source>
        <dbReference type="Proteomes" id="UP000636579"/>
    </source>
</evidence>
<feature type="domain" description="Xylose isomerase-like TIM barrel" evidence="2">
    <location>
        <begin position="58"/>
        <end position="241"/>
    </location>
</feature>
<accession>A0ABR9J8H5</accession>
<evidence type="ECO:0000313" key="3">
    <source>
        <dbReference type="EMBL" id="MBE1514886.1"/>
    </source>
</evidence>
<dbReference type="Proteomes" id="UP000636579">
    <property type="component" value="Unassembled WGS sequence"/>
</dbReference>
<dbReference type="RefSeq" id="WP_192591584.1">
    <property type="nucleotide sequence ID" value="NZ_JADBEE010000001.1"/>
</dbReference>
<dbReference type="InterPro" id="IPR050312">
    <property type="entry name" value="IolE/XylAMocC-like"/>
</dbReference>
<dbReference type="EMBL" id="JADBEE010000001">
    <property type="protein sequence ID" value="MBE1514886.1"/>
    <property type="molecule type" value="Genomic_DNA"/>
</dbReference>
<reference evidence="3 4" key="1">
    <citation type="submission" date="2020-10" db="EMBL/GenBank/DDBJ databases">
        <title>Sequencing the genomes of 1000 actinobacteria strains.</title>
        <authorList>
            <person name="Klenk H.-P."/>
        </authorList>
    </citation>
    <scope>NUCLEOTIDE SEQUENCE [LARGE SCALE GENOMIC DNA]</scope>
    <source>
        <strain evidence="3 4">DSM 15474</strain>
    </source>
</reference>
<proteinExistence type="predicted"/>
<dbReference type="Pfam" id="PF01261">
    <property type="entry name" value="AP_endonuc_2"/>
    <property type="match status" value="1"/>
</dbReference>
<keyword evidence="4" id="KW-1185">Reference proteome</keyword>
<dbReference type="Gene3D" id="3.20.20.150">
    <property type="entry name" value="Divalent-metal-dependent TIM barrel enzymes"/>
    <property type="match status" value="1"/>
</dbReference>
<protein>
    <submittedName>
        <fullName evidence="3">Sugar phosphate isomerase/epimerase</fullName>
    </submittedName>
</protein>
<gene>
    <name evidence="3" type="ORF">H4W26_001641</name>
</gene>
<dbReference type="InterPro" id="IPR013022">
    <property type="entry name" value="Xyl_isomerase-like_TIM-brl"/>
</dbReference>
<comment type="caution">
    <text evidence="3">The sequence shown here is derived from an EMBL/GenBank/DDBJ whole genome shotgun (WGS) entry which is preliminary data.</text>
</comment>
<organism evidence="3 4">
    <name type="scientific">Nesterenkonia halotolerans</name>
    <dbReference type="NCBI Taxonomy" id="225325"/>
    <lineage>
        <taxon>Bacteria</taxon>
        <taxon>Bacillati</taxon>
        <taxon>Actinomycetota</taxon>
        <taxon>Actinomycetes</taxon>
        <taxon>Micrococcales</taxon>
        <taxon>Micrococcaceae</taxon>
        <taxon>Nesterenkonia</taxon>
    </lineage>
</organism>
<dbReference type="PANTHER" id="PTHR12110">
    <property type="entry name" value="HYDROXYPYRUVATE ISOMERASE"/>
    <property type="match status" value="1"/>
</dbReference>
<evidence type="ECO:0000256" key="1">
    <source>
        <dbReference type="ARBA" id="ARBA00023277"/>
    </source>
</evidence>
<dbReference type="PANTHER" id="PTHR12110:SF52">
    <property type="entry name" value="XYLOSE ISOMERASE"/>
    <property type="match status" value="1"/>
</dbReference>
<name>A0ABR9J8H5_9MICC</name>
<sequence length="244" mass="27364">MDLQQMMEDASAHGVNLFQICDYPPLDHMSSLQLSGVRESAAALGITLEVGTRGTDPEHLMRYLNIAERLDAGLLRSMVQATPKSPVLKDVMEAIAGLLPEFERRGVTLALETYEQVPTEFLVELVERLDHPSLGIVLDPGNCVAALEMPTDVIARTAPYVKNIHVKDFAFSRRDGWVGFTFTGTPLGEGLLDYEALLRKVRPEERGINQVIEHWLPWTNNLADTIQLEQAWTQHNLEYLRSKS</sequence>
<dbReference type="GO" id="GO:0016853">
    <property type="term" value="F:isomerase activity"/>
    <property type="evidence" value="ECO:0007669"/>
    <property type="project" value="UniProtKB-KW"/>
</dbReference>
<keyword evidence="3" id="KW-0413">Isomerase</keyword>
<dbReference type="SUPFAM" id="SSF51658">
    <property type="entry name" value="Xylose isomerase-like"/>
    <property type="match status" value="1"/>
</dbReference>
<keyword evidence="1" id="KW-0119">Carbohydrate metabolism</keyword>